<dbReference type="PANTHER" id="PTHR48084">
    <property type="entry name" value="2-OXOGLUTARATE OXIDOREDUCTASE SUBUNIT KORB-RELATED"/>
    <property type="match status" value="1"/>
</dbReference>
<name>A0A381R987_9ZZZZ</name>
<sequence length="342" mass="38368">MNTQVKPVRTVELRKADFVSKQTVRWCPGCGDYSILANVQKVMPELNIPRENIVFVSGIGCSSRFPYYMNTYGLHTIHGRAPAFATGLKVARPDLSVWIVTGDGDGLSIGGNQLLHMLRRNLDVNVLLFNNRIYGLTKGQYSPTSEQGKVTKSTPFGSPDMPLNPMLFALSAGATFIARTFDLDAKGMQEIFKEAAKHKGTSFVEIYQNCNIFNDGTFSAIYERSVREDRILRLKHGEVLVFGKDKNKGIRMRGLKPVIVDLDKDFNEKDLLIHDQFCEDSTLANLLSGFDYPDFPVPMGIIRQVESPTYGEKIEEQIKSQIEKKGIGNLEKLLRGNHAWTN</sequence>
<dbReference type="GO" id="GO:0016625">
    <property type="term" value="F:oxidoreductase activity, acting on the aldehyde or oxo group of donors, iron-sulfur protein as acceptor"/>
    <property type="evidence" value="ECO:0007669"/>
    <property type="project" value="UniProtKB-ARBA"/>
</dbReference>
<dbReference type="NCBIfam" id="TIGR02177">
    <property type="entry name" value="PorB_KorB"/>
    <property type="match status" value="1"/>
</dbReference>
<dbReference type="GO" id="GO:0045333">
    <property type="term" value="P:cellular respiration"/>
    <property type="evidence" value="ECO:0007669"/>
    <property type="project" value="UniProtKB-ARBA"/>
</dbReference>
<dbReference type="PANTHER" id="PTHR48084:SF4">
    <property type="entry name" value="2-OXOGLUTARATE OXIDOREDUCTASE SUBUNIT KORB"/>
    <property type="match status" value="1"/>
</dbReference>
<keyword evidence="2" id="KW-0560">Oxidoreductase</keyword>
<dbReference type="InterPro" id="IPR011766">
    <property type="entry name" value="TPP_enzyme_TPP-bd"/>
</dbReference>
<evidence type="ECO:0000256" key="2">
    <source>
        <dbReference type="ARBA" id="ARBA00023002"/>
    </source>
</evidence>
<proteinExistence type="predicted"/>
<comment type="cofactor">
    <cofactor evidence="1">
        <name>[4Fe-4S] cluster</name>
        <dbReference type="ChEBI" id="CHEBI:49883"/>
    </cofactor>
</comment>
<gene>
    <name evidence="4" type="ORF">METZ01_LOCUS41149</name>
</gene>
<dbReference type="InterPro" id="IPR029061">
    <property type="entry name" value="THDP-binding"/>
</dbReference>
<evidence type="ECO:0000256" key="1">
    <source>
        <dbReference type="ARBA" id="ARBA00001966"/>
    </source>
</evidence>
<accession>A0A381R987</accession>
<dbReference type="SUPFAM" id="SSF52518">
    <property type="entry name" value="Thiamin diphosphate-binding fold (THDP-binding)"/>
    <property type="match status" value="1"/>
</dbReference>
<evidence type="ECO:0000259" key="3">
    <source>
        <dbReference type="Pfam" id="PF02775"/>
    </source>
</evidence>
<dbReference type="GO" id="GO:0030976">
    <property type="term" value="F:thiamine pyrophosphate binding"/>
    <property type="evidence" value="ECO:0007669"/>
    <property type="project" value="InterPro"/>
</dbReference>
<dbReference type="Gene3D" id="3.40.50.970">
    <property type="match status" value="1"/>
</dbReference>
<dbReference type="InterPro" id="IPR051457">
    <property type="entry name" value="2-oxoacid:Fd_oxidoreductase"/>
</dbReference>
<feature type="domain" description="Thiamine pyrophosphate enzyme TPP-binding" evidence="3">
    <location>
        <begin position="59"/>
        <end position="206"/>
    </location>
</feature>
<organism evidence="4">
    <name type="scientific">marine metagenome</name>
    <dbReference type="NCBI Taxonomy" id="408172"/>
    <lineage>
        <taxon>unclassified sequences</taxon>
        <taxon>metagenomes</taxon>
        <taxon>ecological metagenomes</taxon>
    </lineage>
</organism>
<dbReference type="InterPro" id="IPR011896">
    <property type="entry name" value="OFOB"/>
</dbReference>
<dbReference type="AlphaFoldDB" id="A0A381R987"/>
<evidence type="ECO:0000313" key="4">
    <source>
        <dbReference type="EMBL" id="SUZ88295.1"/>
    </source>
</evidence>
<dbReference type="Pfam" id="PF02775">
    <property type="entry name" value="TPP_enzyme_C"/>
    <property type="match status" value="1"/>
</dbReference>
<reference evidence="4" key="1">
    <citation type="submission" date="2018-05" db="EMBL/GenBank/DDBJ databases">
        <authorList>
            <person name="Lanie J.A."/>
            <person name="Ng W.-L."/>
            <person name="Kazmierczak K.M."/>
            <person name="Andrzejewski T.M."/>
            <person name="Davidsen T.M."/>
            <person name="Wayne K.J."/>
            <person name="Tettelin H."/>
            <person name="Glass J.I."/>
            <person name="Rusch D."/>
            <person name="Podicherti R."/>
            <person name="Tsui H.-C.T."/>
            <person name="Winkler M.E."/>
        </authorList>
    </citation>
    <scope>NUCLEOTIDE SEQUENCE</scope>
</reference>
<protein>
    <recommendedName>
        <fullName evidence="3">Thiamine pyrophosphate enzyme TPP-binding domain-containing protein</fullName>
    </recommendedName>
</protein>
<dbReference type="EMBL" id="UINC01001763">
    <property type="protein sequence ID" value="SUZ88295.1"/>
    <property type="molecule type" value="Genomic_DNA"/>
</dbReference>
<dbReference type="CDD" id="cd03375">
    <property type="entry name" value="TPP_OGFOR"/>
    <property type="match status" value="1"/>
</dbReference>